<dbReference type="InterPro" id="IPR052162">
    <property type="entry name" value="Sensor_kinase/Photoreceptor"/>
</dbReference>
<feature type="domain" description="Histidine kinase" evidence="7">
    <location>
        <begin position="351"/>
        <end position="567"/>
    </location>
</feature>
<keyword evidence="4" id="KW-0808">Transferase</keyword>
<dbReference type="Pfam" id="PF02518">
    <property type="entry name" value="HATPase_c"/>
    <property type="match status" value="1"/>
</dbReference>
<dbReference type="PROSITE" id="PS50112">
    <property type="entry name" value="PAS"/>
    <property type="match status" value="2"/>
</dbReference>
<proteinExistence type="predicted"/>
<evidence type="ECO:0000256" key="2">
    <source>
        <dbReference type="ARBA" id="ARBA00012438"/>
    </source>
</evidence>
<dbReference type="SMART" id="SM00387">
    <property type="entry name" value="HATPase_c"/>
    <property type="match status" value="1"/>
</dbReference>
<evidence type="ECO:0000259" key="7">
    <source>
        <dbReference type="PROSITE" id="PS50109"/>
    </source>
</evidence>
<dbReference type="NCBIfam" id="TIGR00229">
    <property type="entry name" value="sensory_box"/>
    <property type="match status" value="2"/>
</dbReference>
<evidence type="ECO:0000313" key="10">
    <source>
        <dbReference type="EMBL" id="MBB4286827.1"/>
    </source>
</evidence>
<evidence type="ECO:0000256" key="5">
    <source>
        <dbReference type="ARBA" id="ARBA00022777"/>
    </source>
</evidence>
<dbReference type="SUPFAM" id="SSF55785">
    <property type="entry name" value="PYP-like sensor domain (PAS domain)"/>
    <property type="match status" value="2"/>
</dbReference>
<keyword evidence="6" id="KW-1133">Transmembrane helix</keyword>
<dbReference type="InterPro" id="IPR005467">
    <property type="entry name" value="His_kinase_dom"/>
</dbReference>
<comment type="catalytic activity">
    <reaction evidence="1">
        <text>ATP + protein L-histidine = ADP + protein N-phospho-L-histidine.</text>
        <dbReference type="EC" id="2.7.13.3"/>
    </reaction>
</comment>
<dbReference type="CDD" id="cd00130">
    <property type="entry name" value="PAS"/>
    <property type="match status" value="2"/>
</dbReference>
<evidence type="ECO:0000256" key="3">
    <source>
        <dbReference type="ARBA" id="ARBA00022553"/>
    </source>
</evidence>
<dbReference type="GO" id="GO:0000155">
    <property type="term" value="F:phosphorelay sensor kinase activity"/>
    <property type="evidence" value="ECO:0007669"/>
    <property type="project" value="InterPro"/>
</dbReference>
<reference evidence="10 11" key="1">
    <citation type="submission" date="2020-08" db="EMBL/GenBank/DDBJ databases">
        <title>Genome sequencing of Purple Non-Sulfur Bacteria from various extreme environments.</title>
        <authorList>
            <person name="Mayer M."/>
        </authorList>
    </citation>
    <scope>NUCLEOTIDE SEQUENCE [LARGE SCALE GENOMIC DNA]</scope>
    <source>
        <strain evidence="10 11">JA135</strain>
    </source>
</reference>
<feature type="domain" description="PAC" evidence="9">
    <location>
        <begin position="155"/>
        <end position="207"/>
    </location>
</feature>
<dbReference type="EMBL" id="JACIGI010000022">
    <property type="protein sequence ID" value="MBB4286827.1"/>
    <property type="molecule type" value="Genomic_DNA"/>
</dbReference>
<name>A0A7W6S275_9PROT</name>
<dbReference type="EC" id="2.7.13.3" evidence="2"/>
<evidence type="ECO:0000259" key="8">
    <source>
        <dbReference type="PROSITE" id="PS50112"/>
    </source>
</evidence>
<dbReference type="InterPro" id="IPR035965">
    <property type="entry name" value="PAS-like_dom_sf"/>
</dbReference>
<dbReference type="InterPro" id="IPR004358">
    <property type="entry name" value="Sig_transdc_His_kin-like_C"/>
</dbReference>
<dbReference type="InterPro" id="IPR000700">
    <property type="entry name" value="PAS-assoc_C"/>
</dbReference>
<dbReference type="InterPro" id="IPR036097">
    <property type="entry name" value="HisK_dim/P_sf"/>
</dbReference>
<accession>A0A7W6S275</accession>
<dbReference type="AlphaFoldDB" id="A0A7W6S275"/>
<dbReference type="PROSITE" id="PS50109">
    <property type="entry name" value="HIS_KIN"/>
    <property type="match status" value="1"/>
</dbReference>
<keyword evidence="5" id="KW-0418">Kinase</keyword>
<dbReference type="Gene3D" id="3.30.565.10">
    <property type="entry name" value="Histidine kinase-like ATPase, C-terminal domain"/>
    <property type="match status" value="1"/>
</dbReference>
<dbReference type="InterPro" id="IPR000014">
    <property type="entry name" value="PAS"/>
</dbReference>
<evidence type="ECO:0000256" key="6">
    <source>
        <dbReference type="SAM" id="Phobius"/>
    </source>
</evidence>
<evidence type="ECO:0000259" key="9">
    <source>
        <dbReference type="PROSITE" id="PS50113"/>
    </source>
</evidence>
<feature type="domain" description="PAS" evidence="8">
    <location>
        <begin position="75"/>
        <end position="128"/>
    </location>
</feature>
<comment type="caution">
    <text evidence="10">The sequence shown here is derived from an EMBL/GenBank/DDBJ whole genome shotgun (WGS) entry which is preliminary data.</text>
</comment>
<keyword evidence="3" id="KW-0597">Phosphoprotein</keyword>
<keyword evidence="6" id="KW-0472">Membrane</keyword>
<dbReference type="SUPFAM" id="SSF47384">
    <property type="entry name" value="Homodimeric domain of signal transducing histidine kinase"/>
    <property type="match status" value="1"/>
</dbReference>
<evidence type="ECO:0000313" key="11">
    <source>
        <dbReference type="Proteomes" id="UP000555728"/>
    </source>
</evidence>
<dbReference type="GO" id="GO:0006355">
    <property type="term" value="P:regulation of DNA-templated transcription"/>
    <property type="evidence" value="ECO:0007669"/>
    <property type="project" value="InterPro"/>
</dbReference>
<dbReference type="InterPro" id="IPR036890">
    <property type="entry name" value="HATPase_C_sf"/>
</dbReference>
<evidence type="ECO:0000256" key="1">
    <source>
        <dbReference type="ARBA" id="ARBA00000085"/>
    </source>
</evidence>
<dbReference type="SUPFAM" id="SSF55874">
    <property type="entry name" value="ATPase domain of HSP90 chaperone/DNA topoisomerase II/histidine kinase"/>
    <property type="match status" value="1"/>
</dbReference>
<dbReference type="PANTHER" id="PTHR43304:SF1">
    <property type="entry name" value="PAC DOMAIN-CONTAINING PROTEIN"/>
    <property type="match status" value="1"/>
</dbReference>
<organism evidence="10 11">
    <name type="scientific">Roseospira goensis</name>
    <dbReference type="NCBI Taxonomy" id="391922"/>
    <lineage>
        <taxon>Bacteria</taxon>
        <taxon>Pseudomonadati</taxon>
        <taxon>Pseudomonadota</taxon>
        <taxon>Alphaproteobacteria</taxon>
        <taxon>Rhodospirillales</taxon>
        <taxon>Rhodospirillaceae</taxon>
        <taxon>Roseospira</taxon>
    </lineage>
</organism>
<dbReference type="InterPro" id="IPR013767">
    <property type="entry name" value="PAS_fold"/>
</dbReference>
<feature type="transmembrane region" description="Helical" evidence="6">
    <location>
        <begin position="42"/>
        <end position="63"/>
    </location>
</feature>
<gene>
    <name evidence="10" type="ORF">GGD88_002568</name>
</gene>
<dbReference type="PANTHER" id="PTHR43304">
    <property type="entry name" value="PHYTOCHROME-LIKE PROTEIN CPH1"/>
    <property type="match status" value="1"/>
</dbReference>
<dbReference type="Pfam" id="PF00989">
    <property type="entry name" value="PAS"/>
    <property type="match status" value="2"/>
</dbReference>
<feature type="transmembrane region" description="Helical" evidence="6">
    <location>
        <begin position="12"/>
        <end position="36"/>
    </location>
</feature>
<dbReference type="PRINTS" id="PR00344">
    <property type="entry name" value="BCTRLSENSOR"/>
</dbReference>
<feature type="domain" description="PAS" evidence="8">
    <location>
        <begin position="208"/>
        <end position="253"/>
    </location>
</feature>
<keyword evidence="11" id="KW-1185">Reference proteome</keyword>
<sequence>MFSSITTRRALKLAATYGAIAAVWILFSDAALHLVVPNSDGYVAWSTVKGWGFVAVTATVLFFGARAMLRRGWSEGNQARRLLACTGDGIYGLNLAGACTFANDALAEMLGYDSVDALIGQTMHDRIHHHHPDGAPYPAEECPIHGGLMKGRSFHSSREVVFRRDGTPVPVAVSSQPLTDDRGALVGAVIALRDVTPLERARAAVEESEQRFRRLFENTPVPYQSLDADGRIVAVNKAWLDALGYRRSDVIGQWFGDFLVEADRRLFPERFEAFKAQRVAAGAEYDVLTAGGHVRRVSFEGRVSLDLAGAVVQTHCVMTDLTERRAFLNALESSVTGMAKSDAELVRFSQVVAHDLQEPVREVVSFLDLVQRRLGGSLSADAQEYMHFAQLAGERMKQHLLALQSFVAVVAQRHAFVPVSLNGVCRDVLAFLDPALADDKDRVTVADLPTVAGDPGLLRILFRVLVDNALRYRRPAVAPEIRIDARRDDGAIVIQVIDNGRGIDASQRSRVFEAFTRLAAPGEPVTAGMGLTVARKICDIHKGSIWVEDRPDRTPGTVVSVRLPLDRI</sequence>
<dbReference type="PROSITE" id="PS50113">
    <property type="entry name" value="PAC"/>
    <property type="match status" value="1"/>
</dbReference>
<dbReference type="SMART" id="SM00091">
    <property type="entry name" value="PAS"/>
    <property type="match status" value="2"/>
</dbReference>
<evidence type="ECO:0000256" key="4">
    <source>
        <dbReference type="ARBA" id="ARBA00022679"/>
    </source>
</evidence>
<dbReference type="InterPro" id="IPR003594">
    <property type="entry name" value="HATPase_dom"/>
</dbReference>
<dbReference type="Gene3D" id="3.30.450.20">
    <property type="entry name" value="PAS domain"/>
    <property type="match status" value="2"/>
</dbReference>
<dbReference type="Proteomes" id="UP000555728">
    <property type="component" value="Unassembled WGS sequence"/>
</dbReference>
<keyword evidence="6" id="KW-0812">Transmembrane</keyword>
<dbReference type="RefSeq" id="WP_184436001.1">
    <property type="nucleotide sequence ID" value="NZ_JACIGI010000022.1"/>
</dbReference>
<protein>
    <recommendedName>
        <fullName evidence="2">histidine kinase</fullName>
        <ecNumber evidence="2">2.7.13.3</ecNumber>
    </recommendedName>
</protein>